<evidence type="ECO:0000313" key="1">
    <source>
        <dbReference type="EMBL" id="KAL3287871.1"/>
    </source>
</evidence>
<sequence>MPLLVLEDEDLNILACEIAEEQIEIIDFAINTEQSFKLHLNFDYTNDIILTDDLERTNLNDLKSVEVNVTSNEVENREPLSEVSMNSSYTASDDQEEVFVGDVNDEIPDTEESMEGLLLAGRRKRQKEKQQRLISV</sequence>
<dbReference type="EMBL" id="JABFTP020000185">
    <property type="protein sequence ID" value="KAL3287871.1"/>
    <property type="molecule type" value="Genomic_DNA"/>
</dbReference>
<gene>
    <name evidence="1" type="ORF">HHI36_002328</name>
</gene>
<accession>A0ABD2PB30</accession>
<proteinExistence type="predicted"/>
<protein>
    <submittedName>
        <fullName evidence="1">Uncharacterized protein</fullName>
    </submittedName>
</protein>
<keyword evidence="2" id="KW-1185">Reference proteome</keyword>
<reference evidence="1 2" key="1">
    <citation type="journal article" date="2021" name="BMC Biol.">
        <title>Horizontally acquired antibacterial genes associated with adaptive radiation of ladybird beetles.</title>
        <authorList>
            <person name="Li H.S."/>
            <person name="Tang X.F."/>
            <person name="Huang Y.H."/>
            <person name="Xu Z.Y."/>
            <person name="Chen M.L."/>
            <person name="Du X.Y."/>
            <person name="Qiu B.Y."/>
            <person name="Chen P.T."/>
            <person name="Zhang W."/>
            <person name="Slipinski A."/>
            <person name="Escalona H.E."/>
            <person name="Waterhouse R.M."/>
            <person name="Zwick A."/>
            <person name="Pang H."/>
        </authorList>
    </citation>
    <scope>NUCLEOTIDE SEQUENCE [LARGE SCALE GENOMIC DNA]</scope>
    <source>
        <strain evidence="1">SYSU2018</strain>
    </source>
</reference>
<comment type="caution">
    <text evidence="1">The sequence shown here is derived from an EMBL/GenBank/DDBJ whole genome shotgun (WGS) entry which is preliminary data.</text>
</comment>
<dbReference type="AlphaFoldDB" id="A0ABD2PB30"/>
<evidence type="ECO:0000313" key="2">
    <source>
        <dbReference type="Proteomes" id="UP001516400"/>
    </source>
</evidence>
<organism evidence="1 2">
    <name type="scientific">Cryptolaemus montrouzieri</name>
    <dbReference type="NCBI Taxonomy" id="559131"/>
    <lineage>
        <taxon>Eukaryota</taxon>
        <taxon>Metazoa</taxon>
        <taxon>Ecdysozoa</taxon>
        <taxon>Arthropoda</taxon>
        <taxon>Hexapoda</taxon>
        <taxon>Insecta</taxon>
        <taxon>Pterygota</taxon>
        <taxon>Neoptera</taxon>
        <taxon>Endopterygota</taxon>
        <taxon>Coleoptera</taxon>
        <taxon>Polyphaga</taxon>
        <taxon>Cucujiformia</taxon>
        <taxon>Coccinelloidea</taxon>
        <taxon>Coccinellidae</taxon>
        <taxon>Scymninae</taxon>
        <taxon>Scymnini</taxon>
        <taxon>Cryptolaemus</taxon>
    </lineage>
</organism>
<name>A0ABD2PB30_9CUCU</name>
<dbReference type="Proteomes" id="UP001516400">
    <property type="component" value="Unassembled WGS sequence"/>
</dbReference>